<dbReference type="SUPFAM" id="SSF81822">
    <property type="entry name" value="RuBisCo LSMT C-terminal, substrate-binding domain"/>
    <property type="match status" value="1"/>
</dbReference>
<evidence type="ECO:0000259" key="4">
    <source>
        <dbReference type="PROSITE" id="PS50280"/>
    </source>
</evidence>
<dbReference type="Proteomes" id="UP001139887">
    <property type="component" value="Unassembled WGS sequence"/>
</dbReference>
<feature type="domain" description="SET" evidence="4">
    <location>
        <begin position="22"/>
        <end position="235"/>
    </location>
</feature>
<dbReference type="InterPro" id="IPR050600">
    <property type="entry name" value="SETD3_SETD6_MTase"/>
</dbReference>
<dbReference type="Pfam" id="PF00856">
    <property type="entry name" value="SET"/>
    <property type="match status" value="1"/>
</dbReference>
<organism evidence="5 6">
    <name type="scientific">Coemansia brasiliensis</name>
    <dbReference type="NCBI Taxonomy" id="2650707"/>
    <lineage>
        <taxon>Eukaryota</taxon>
        <taxon>Fungi</taxon>
        <taxon>Fungi incertae sedis</taxon>
        <taxon>Zoopagomycota</taxon>
        <taxon>Kickxellomycotina</taxon>
        <taxon>Kickxellomycetes</taxon>
        <taxon>Kickxellales</taxon>
        <taxon>Kickxellaceae</taxon>
        <taxon>Coemansia</taxon>
    </lineage>
</organism>
<accession>A0A9W8ICW5</accession>
<evidence type="ECO:0000313" key="5">
    <source>
        <dbReference type="EMBL" id="KAJ2851776.1"/>
    </source>
</evidence>
<dbReference type="GO" id="GO:0016279">
    <property type="term" value="F:protein-lysine N-methyltransferase activity"/>
    <property type="evidence" value="ECO:0007669"/>
    <property type="project" value="UniProtKB-ARBA"/>
</dbReference>
<dbReference type="Gene3D" id="3.90.1410.10">
    <property type="entry name" value="set domain protein methyltransferase, domain 1"/>
    <property type="match status" value="1"/>
</dbReference>
<sequence length="580" mass="66457">MGNQQKLARFAAWLEENGVQMDKLELRQSEKGNGIYAKEALSKDEQYIQLPHHLIITSRVCRDALSTDSWTPKFEGTTLLHVFLIHQRFVAEKSSFWHPFIDVLPTEFQTPLFFTGSELDLLKNTNIPSATEEQRASLQKTYQEALVDVPESVVPRDVLTFENYVWAAMVVMTRTFTGQILAQKEESDIRIMLPFMDMLNHDFQAKVEFNDTEKTLNLATCIDISQGDEVCYSYGPKSNDELLLGYGFIIPNNPYNRYTLRLNYTQDPLAIEKQELLNRAGITLSEFHLQIGELPKNLLSLVRVMCMNDADVFYAKQEDEDSAVTNLGLRLELGARFMLALHLENKIALLQQEKPKEMSANARLALEYRQGIVDILQYAQSELKLSILKLLGHACQVFTNLHSLPSYICKDGQPLPLDVIEDSSRKRKRADEVDLIQNFIDNVLITEESFAKDSEFQAAAEQIDAEPDVLLTLFILRIRMCPNLPWHKAVLRLEPFKHPMLAADNPDAMEMYGEMMMEMGEIHDTLFPLLTNLFPKVFAKEYFTADLFLWAAGIVESFQLQVPARQLYKTEYDEKGLCLV</sequence>
<keyword evidence="2" id="KW-0808">Transferase</keyword>
<dbReference type="Gene3D" id="3.90.1420.10">
    <property type="entry name" value="Rubisco LSMT, substrate-binding domain"/>
    <property type="match status" value="1"/>
</dbReference>
<dbReference type="PROSITE" id="PS50280">
    <property type="entry name" value="SET"/>
    <property type="match status" value="1"/>
</dbReference>
<name>A0A9W8ICW5_9FUNG</name>
<keyword evidence="1" id="KW-0489">Methyltransferase</keyword>
<dbReference type="SUPFAM" id="SSF82199">
    <property type="entry name" value="SET domain"/>
    <property type="match status" value="1"/>
</dbReference>
<dbReference type="Pfam" id="PF09273">
    <property type="entry name" value="Rubis-subs-bind"/>
    <property type="match status" value="1"/>
</dbReference>
<evidence type="ECO:0000313" key="6">
    <source>
        <dbReference type="Proteomes" id="UP001139887"/>
    </source>
</evidence>
<proteinExistence type="predicted"/>
<protein>
    <recommendedName>
        <fullName evidence="4">SET domain-containing protein</fullName>
    </recommendedName>
</protein>
<dbReference type="OrthoDB" id="42889at2759"/>
<dbReference type="PANTHER" id="PTHR13271">
    <property type="entry name" value="UNCHARACTERIZED PUTATIVE METHYLTRANSFERASE"/>
    <property type="match status" value="1"/>
</dbReference>
<gene>
    <name evidence="5" type="ORF">IWW36_000921</name>
</gene>
<reference evidence="5" key="1">
    <citation type="submission" date="2022-07" db="EMBL/GenBank/DDBJ databases">
        <title>Phylogenomic reconstructions and comparative analyses of Kickxellomycotina fungi.</title>
        <authorList>
            <person name="Reynolds N.K."/>
            <person name="Stajich J.E."/>
            <person name="Barry K."/>
            <person name="Grigoriev I.V."/>
            <person name="Crous P."/>
            <person name="Smith M.E."/>
        </authorList>
    </citation>
    <scope>NUCLEOTIDE SEQUENCE</scope>
    <source>
        <strain evidence="5">NRRL 1566</strain>
    </source>
</reference>
<dbReference type="AlphaFoldDB" id="A0A9W8ICW5"/>
<comment type="caution">
    <text evidence="5">The sequence shown here is derived from an EMBL/GenBank/DDBJ whole genome shotgun (WGS) entry which is preliminary data.</text>
</comment>
<keyword evidence="3" id="KW-0949">S-adenosyl-L-methionine</keyword>
<dbReference type="InterPro" id="IPR036464">
    <property type="entry name" value="Rubisco_LSMT_subst-bd_sf"/>
</dbReference>
<evidence type="ECO:0000256" key="2">
    <source>
        <dbReference type="ARBA" id="ARBA00022679"/>
    </source>
</evidence>
<dbReference type="EMBL" id="JANBUW010000009">
    <property type="protein sequence ID" value="KAJ2851776.1"/>
    <property type="molecule type" value="Genomic_DNA"/>
</dbReference>
<dbReference type="GO" id="GO:0032259">
    <property type="term" value="P:methylation"/>
    <property type="evidence" value="ECO:0007669"/>
    <property type="project" value="UniProtKB-KW"/>
</dbReference>
<dbReference type="InterPro" id="IPR046341">
    <property type="entry name" value="SET_dom_sf"/>
</dbReference>
<keyword evidence="6" id="KW-1185">Reference proteome</keyword>
<evidence type="ECO:0000256" key="1">
    <source>
        <dbReference type="ARBA" id="ARBA00022603"/>
    </source>
</evidence>
<dbReference type="InterPro" id="IPR001214">
    <property type="entry name" value="SET_dom"/>
</dbReference>
<evidence type="ECO:0000256" key="3">
    <source>
        <dbReference type="ARBA" id="ARBA00022691"/>
    </source>
</evidence>
<dbReference type="InterPro" id="IPR015353">
    <property type="entry name" value="Rubisco_LSMT_subst-bd"/>
</dbReference>